<evidence type="ECO:0000256" key="2">
    <source>
        <dbReference type="SAM" id="SignalP"/>
    </source>
</evidence>
<dbReference type="PANTHER" id="PTHR12147:SF26">
    <property type="entry name" value="PEPTIDASE M28 DOMAIN-CONTAINING PROTEIN"/>
    <property type="match status" value="1"/>
</dbReference>
<dbReference type="GO" id="GO:0006508">
    <property type="term" value="P:proteolysis"/>
    <property type="evidence" value="ECO:0007669"/>
    <property type="project" value="InterPro"/>
</dbReference>
<dbReference type="InterPro" id="IPR007484">
    <property type="entry name" value="Peptidase_M28"/>
</dbReference>
<dbReference type="Proteomes" id="UP001317532">
    <property type="component" value="Chromosome"/>
</dbReference>
<dbReference type="GO" id="GO:0004177">
    <property type="term" value="F:aminopeptidase activity"/>
    <property type="evidence" value="ECO:0007669"/>
    <property type="project" value="UniProtKB-KW"/>
</dbReference>
<dbReference type="Gene3D" id="2.60.40.10">
    <property type="entry name" value="Immunoglobulins"/>
    <property type="match status" value="1"/>
</dbReference>
<dbReference type="SUPFAM" id="SSF53187">
    <property type="entry name" value="Zn-dependent exopeptidases"/>
    <property type="match status" value="1"/>
</dbReference>
<dbReference type="KEGG" id="vab:WPS_26120"/>
<dbReference type="Pfam" id="PF04389">
    <property type="entry name" value="Peptidase_M28"/>
    <property type="match status" value="1"/>
</dbReference>
<dbReference type="AlphaFoldDB" id="A0AAN1XXR0"/>
<keyword evidence="4" id="KW-0031">Aminopeptidase</keyword>
<dbReference type="PANTHER" id="PTHR12147">
    <property type="entry name" value="METALLOPEPTIDASE M28 FAMILY MEMBER"/>
    <property type="match status" value="1"/>
</dbReference>
<feature type="chain" id="PRO_5043023611" evidence="2">
    <location>
        <begin position="23"/>
        <end position="447"/>
    </location>
</feature>
<evidence type="ECO:0000313" key="4">
    <source>
        <dbReference type="EMBL" id="BDE07336.1"/>
    </source>
</evidence>
<dbReference type="GO" id="GO:0008235">
    <property type="term" value="F:metalloexopeptidase activity"/>
    <property type="evidence" value="ECO:0007669"/>
    <property type="project" value="InterPro"/>
</dbReference>
<keyword evidence="5" id="KW-1185">Reference proteome</keyword>
<dbReference type="InterPro" id="IPR013783">
    <property type="entry name" value="Ig-like_fold"/>
</dbReference>
<dbReference type="RefSeq" id="WP_317994936.1">
    <property type="nucleotide sequence ID" value="NZ_AP025523.1"/>
</dbReference>
<keyword evidence="4" id="KW-0645">Protease</keyword>
<evidence type="ECO:0000313" key="5">
    <source>
        <dbReference type="Proteomes" id="UP001317532"/>
    </source>
</evidence>
<dbReference type="Gene3D" id="3.40.630.10">
    <property type="entry name" value="Zn peptidases"/>
    <property type="match status" value="1"/>
</dbReference>
<gene>
    <name evidence="4" type="ORF">WPS_26120</name>
</gene>
<feature type="signal peptide" evidence="2">
    <location>
        <begin position="1"/>
        <end position="22"/>
    </location>
</feature>
<feature type="domain" description="Peptidase M28" evidence="3">
    <location>
        <begin position="119"/>
        <end position="323"/>
    </location>
</feature>
<sequence length="447" mass="47879">MPLRRLLAASVAALALTAPARADVPAPPLDPAIVAALAAVSPAELRATDAGLVAFGTRSTFSEQAGSKRGVFAARAYLVQRFRRIAAATNGRMTVALDTYTQPADPKKRIPRQVVISSVVATLRGDDPSGRTYVMSSHYDSRNSNNDDGEHDAPGADDNGSGTAAVVEAARVLANVPLHATVVFACFDAEEQGLFGSAHYAKTLKDAHVDVQGDINNDIIGASVGDDGIKRDNVVRIFSEALPPGTDPARINVVGGENDSPSRELARFAKETGDAYPTGLHGLIVYRADRFLRGGDHESFNAEGFPAIRYVEPVETFAHQHQDVRVEAGVQYGDLLQYEDFDYLARVTRYNIATVASLALAPAPPKATIETKVLTNDTTLTWTAVPRAVRYEIVRRATSDALWTDVQDAGNAATATLKFSKDNWLFGVRSVDAQGHRSVAAYPAPVR</sequence>
<keyword evidence="4" id="KW-0378">Hydrolase</keyword>
<evidence type="ECO:0000256" key="1">
    <source>
        <dbReference type="SAM" id="MobiDB-lite"/>
    </source>
</evidence>
<reference evidence="4 5" key="1">
    <citation type="journal article" date="2022" name="ISME Commun">
        <title>Vulcanimicrobium alpinus gen. nov. sp. nov., the first cultivated representative of the candidate phylum 'Eremiobacterota', is a metabolically versatile aerobic anoxygenic phototroph.</title>
        <authorList>
            <person name="Yabe S."/>
            <person name="Muto K."/>
            <person name="Abe K."/>
            <person name="Yokota A."/>
            <person name="Staudigel H."/>
            <person name="Tebo B.M."/>
        </authorList>
    </citation>
    <scope>NUCLEOTIDE SEQUENCE [LARGE SCALE GENOMIC DNA]</scope>
    <source>
        <strain evidence="4 5">WC8-2</strain>
    </source>
</reference>
<evidence type="ECO:0000259" key="3">
    <source>
        <dbReference type="Pfam" id="PF04389"/>
    </source>
</evidence>
<keyword evidence="2" id="KW-0732">Signal</keyword>
<dbReference type="EMBL" id="AP025523">
    <property type="protein sequence ID" value="BDE07336.1"/>
    <property type="molecule type" value="Genomic_DNA"/>
</dbReference>
<name>A0AAN1XXR0_UNVUL</name>
<feature type="region of interest" description="Disordered" evidence="1">
    <location>
        <begin position="131"/>
        <end position="162"/>
    </location>
</feature>
<protein>
    <submittedName>
        <fullName evidence="4">Aminopeptidase</fullName>
    </submittedName>
</protein>
<proteinExistence type="predicted"/>
<organism evidence="4 5">
    <name type="scientific">Vulcanimicrobium alpinum</name>
    <dbReference type="NCBI Taxonomy" id="3016050"/>
    <lineage>
        <taxon>Bacteria</taxon>
        <taxon>Bacillati</taxon>
        <taxon>Vulcanimicrobiota</taxon>
        <taxon>Vulcanimicrobiia</taxon>
        <taxon>Vulcanimicrobiales</taxon>
        <taxon>Vulcanimicrobiaceae</taxon>
        <taxon>Vulcanimicrobium</taxon>
    </lineage>
</organism>
<accession>A0AAN1XXR0</accession>
<dbReference type="InterPro" id="IPR045175">
    <property type="entry name" value="M28_fam"/>
</dbReference>